<dbReference type="InterPro" id="IPR002104">
    <property type="entry name" value="Integrase_catalytic"/>
</dbReference>
<dbReference type="Proteomes" id="UP000199155">
    <property type="component" value="Unassembled WGS sequence"/>
</dbReference>
<dbReference type="AlphaFoldDB" id="A0A1G9F4Q9"/>
<dbReference type="InterPro" id="IPR011010">
    <property type="entry name" value="DNA_brk_join_enz"/>
</dbReference>
<dbReference type="GO" id="GO:0003677">
    <property type="term" value="F:DNA binding"/>
    <property type="evidence" value="ECO:0007669"/>
    <property type="project" value="UniProtKB-UniRule"/>
</dbReference>
<dbReference type="PROSITE" id="PS51898">
    <property type="entry name" value="TYR_RECOMBINASE"/>
    <property type="match status" value="1"/>
</dbReference>
<name>A0A1G9F4Q9_9ACTN</name>
<dbReference type="InterPro" id="IPR050090">
    <property type="entry name" value="Tyrosine_recombinase_XerCD"/>
</dbReference>
<dbReference type="EMBL" id="FNFF01000012">
    <property type="protein sequence ID" value="SDK83338.1"/>
    <property type="molecule type" value="Genomic_DNA"/>
</dbReference>
<dbReference type="Gene3D" id="1.10.443.10">
    <property type="entry name" value="Intergrase catalytic core"/>
    <property type="match status" value="1"/>
</dbReference>
<evidence type="ECO:0000313" key="7">
    <source>
        <dbReference type="EMBL" id="SDK55995.1"/>
    </source>
</evidence>
<sequence>MNTPQTHRGSAGLLAKLMETVRPEFRAEMFCPPRDSPVFFPGECRIVSCPTTLTMGSLKLCRTHHHRWVAAGRPADLDSWAADEDARLRRRQQVAACLVSGCNRARAAHGLCHRHASRWTHAGRPPLEDWVGRTLYHPPRRPWAAERNCEFPGCPRWTDSTDAPLCHTHHTRWRKHGRPDLTSWYDDLAHRGDPKIRLSQLDPALRLEFQFGLQHRLDEGLRFTPARDVRRAVTWACEAPVTSLLDWDETSWRDHVAPLRADGRRHGYNVVAFRFIADTRFALEHLLIADDPWADQYPREIWDLRHFALAEGEMRYLRFGGIAQPWLRELAKRWCRWRISMNISVNTVAQNLRSLTHLSRHLPPNADPGDLTRARIETWIAALAVDYPDVFTRRAAVNSLGRFLADARAHDWQPGLPRDAVVYNDAPPPPPAKPRWISEHLMRQMENPASLALIATDDLRLMVPLLISCGLRMKDARRLRFDCVTHDDTGAPYLTWVNHKIHGRIAFFPISQALADEIAAQQKRVQARFPAGSHFLFPGWVANLNGSKAVSDSWCREQMETWLERIRLIDEHGRPARVTFHQFRHTLGTRLINANVPQHIVQQLLDHMSPQMTAIYARLHQKTLREHWEKSLKVNAEGEPVALPVDHPLADATWMRLSLVRAKVSLPNGYCGAPIQTDCEYANPCLDCRFFITTGDFLDQHRRQRDETRKLIGDAEKAGLSRIVEKNTRTLGKLDTIIDALEQAGPQQIVAGGKVTDLDATG</sequence>
<dbReference type="PANTHER" id="PTHR30349">
    <property type="entry name" value="PHAGE INTEGRASE-RELATED"/>
    <property type="match status" value="1"/>
</dbReference>
<accession>A0A1G9F4Q9</accession>
<dbReference type="SUPFAM" id="SSF56349">
    <property type="entry name" value="DNA breaking-rejoining enzymes"/>
    <property type="match status" value="1"/>
</dbReference>
<dbReference type="EMBL" id="FNFF01000004">
    <property type="protein sequence ID" value="SDK10994.1"/>
    <property type="molecule type" value="Genomic_DNA"/>
</dbReference>
<dbReference type="STRING" id="417292.SAMN05421806_104486"/>
<dbReference type="InterPro" id="IPR013762">
    <property type="entry name" value="Integrase-like_cat_sf"/>
</dbReference>
<dbReference type="InterPro" id="IPR044068">
    <property type="entry name" value="CB"/>
</dbReference>
<dbReference type="PANTHER" id="PTHR30349:SF64">
    <property type="entry name" value="PROPHAGE INTEGRASE INTD-RELATED"/>
    <property type="match status" value="1"/>
</dbReference>
<organism evidence="8 9">
    <name type="scientific">Streptomyces indicus</name>
    <dbReference type="NCBI Taxonomy" id="417292"/>
    <lineage>
        <taxon>Bacteria</taxon>
        <taxon>Bacillati</taxon>
        <taxon>Actinomycetota</taxon>
        <taxon>Actinomycetes</taxon>
        <taxon>Kitasatosporales</taxon>
        <taxon>Streptomycetaceae</taxon>
        <taxon>Streptomyces</taxon>
    </lineage>
</organism>
<keyword evidence="2" id="KW-0233">DNA recombination</keyword>
<keyword evidence="9" id="KW-1185">Reference proteome</keyword>
<feature type="domain" description="Tyr recombinase" evidence="4">
    <location>
        <begin position="432"/>
        <end position="629"/>
    </location>
</feature>
<evidence type="ECO:0000259" key="4">
    <source>
        <dbReference type="PROSITE" id="PS51898"/>
    </source>
</evidence>
<evidence type="ECO:0000313" key="8">
    <source>
        <dbReference type="EMBL" id="SDK83338.1"/>
    </source>
</evidence>
<dbReference type="GO" id="GO:0015074">
    <property type="term" value="P:DNA integration"/>
    <property type="evidence" value="ECO:0007669"/>
    <property type="project" value="InterPro"/>
</dbReference>
<evidence type="ECO:0000313" key="6">
    <source>
        <dbReference type="EMBL" id="SDK10994.1"/>
    </source>
</evidence>
<evidence type="ECO:0000256" key="2">
    <source>
        <dbReference type="ARBA" id="ARBA00023172"/>
    </source>
</evidence>
<evidence type="ECO:0000313" key="9">
    <source>
        <dbReference type="Proteomes" id="UP000199155"/>
    </source>
</evidence>
<reference evidence="8 9" key="1">
    <citation type="submission" date="2016-10" db="EMBL/GenBank/DDBJ databases">
        <authorList>
            <person name="de Groot N.N."/>
        </authorList>
    </citation>
    <scope>NUCLEOTIDE SEQUENCE [LARGE SCALE GENOMIC DNA]</scope>
    <source>
        <strain evidence="8 9">CGMCC 4.5727</strain>
    </source>
</reference>
<evidence type="ECO:0000256" key="3">
    <source>
        <dbReference type="PROSITE-ProRule" id="PRU01248"/>
    </source>
</evidence>
<dbReference type="GO" id="GO:0006310">
    <property type="term" value="P:DNA recombination"/>
    <property type="evidence" value="ECO:0007669"/>
    <property type="project" value="UniProtKB-KW"/>
</dbReference>
<dbReference type="OrthoDB" id="8421690at2"/>
<dbReference type="PROSITE" id="PS51900">
    <property type="entry name" value="CB"/>
    <property type="match status" value="1"/>
</dbReference>
<feature type="domain" description="Core-binding (CB)" evidence="5">
    <location>
        <begin position="325"/>
        <end position="405"/>
    </location>
</feature>
<evidence type="ECO:0000256" key="1">
    <source>
        <dbReference type="ARBA" id="ARBA00023125"/>
    </source>
</evidence>
<dbReference type="EMBL" id="FNFF01000008">
    <property type="protein sequence ID" value="SDK55995.1"/>
    <property type="molecule type" value="Genomic_DNA"/>
</dbReference>
<evidence type="ECO:0000259" key="5">
    <source>
        <dbReference type="PROSITE" id="PS51900"/>
    </source>
</evidence>
<dbReference type="RefSeq" id="WP_070200818.1">
    <property type="nucleotide sequence ID" value="NZ_FNFF01000004.1"/>
</dbReference>
<proteinExistence type="predicted"/>
<gene>
    <name evidence="6" type="ORF">SAMN05421806_104486</name>
    <name evidence="7" type="ORF">SAMN05421806_108337</name>
    <name evidence="8" type="ORF">SAMN05421806_112228</name>
</gene>
<protein>
    <submittedName>
        <fullName evidence="8">Site-specific recombinase XerD</fullName>
    </submittedName>
</protein>
<dbReference type="Pfam" id="PF00589">
    <property type="entry name" value="Phage_integrase"/>
    <property type="match status" value="1"/>
</dbReference>
<keyword evidence="1 3" id="KW-0238">DNA-binding</keyword>